<protein>
    <submittedName>
        <fullName evidence="2">Uncharacterized protein</fullName>
    </submittedName>
</protein>
<accession>A0A2G8RR10</accession>
<sequence>MADTALNEFTLDIAEDECDRLVALVEDAFAHQVAGRIANFAMIVGADTETEEELKPLLHESVRTLETYHWVTGDHVHAGAWLADLRTSAGRCPEDYGMIAALESSAQNLIARLAVQRADARMREFVQLRERALRVRRMATFVTGLPTDTQERAERLTNYLCEPATANLAGVADGNQSEPETAGIEYEEPATDYEL</sequence>
<comment type="caution">
    <text evidence="2">The sequence shown here is derived from an EMBL/GenBank/DDBJ whole genome shotgun (WGS) entry which is preliminary data.</text>
</comment>
<name>A0A2G8RR10_9APHY</name>
<reference evidence="2 3" key="1">
    <citation type="journal article" date="2015" name="Sci. Rep.">
        <title>Chromosome-level genome map provides insights into diverse defense mechanisms in the medicinal fungus Ganoderma sinense.</title>
        <authorList>
            <person name="Zhu Y."/>
            <person name="Xu J."/>
            <person name="Sun C."/>
            <person name="Zhou S."/>
            <person name="Xu H."/>
            <person name="Nelson D.R."/>
            <person name="Qian J."/>
            <person name="Song J."/>
            <person name="Luo H."/>
            <person name="Xiang L."/>
            <person name="Li Y."/>
            <person name="Xu Z."/>
            <person name="Ji A."/>
            <person name="Wang L."/>
            <person name="Lu S."/>
            <person name="Hayward A."/>
            <person name="Sun W."/>
            <person name="Li X."/>
            <person name="Schwartz D.C."/>
            <person name="Wang Y."/>
            <person name="Chen S."/>
        </authorList>
    </citation>
    <scope>NUCLEOTIDE SEQUENCE [LARGE SCALE GENOMIC DNA]</scope>
    <source>
        <strain evidence="2 3">ZZ0214-1</strain>
    </source>
</reference>
<gene>
    <name evidence="2" type="ORF">GSI_13694</name>
</gene>
<feature type="compositionally biased region" description="Acidic residues" evidence="1">
    <location>
        <begin position="185"/>
        <end position="195"/>
    </location>
</feature>
<keyword evidence="3" id="KW-1185">Reference proteome</keyword>
<dbReference type="AlphaFoldDB" id="A0A2G8RR10"/>
<organism evidence="2 3">
    <name type="scientific">Ganoderma sinense ZZ0214-1</name>
    <dbReference type="NCBI Taxonomy" id="1077348"/>
    <lineage>
        <taxon>Eukaryota</taxon>
        <taxon>Fungi</taxon>
        <taxon>Dikarya</taxon>
        <taxon>Basidiomycota</taxon>
        <taxon>Agaricomycotina</taxon>
        <taxon>Agaricomycetes</taxon>
        <taxon>Polyporales</taxon>
        <taxon>Polyporaceae</taxon>
        <taxon>Ganoderma</taxon>
    </lineage>
</organism>
<proteinExistence type="predicted"/>
<evidence type="ECO:0000313" key="2">
    <source>
        <dbReference type="EMBL" id="PIL23943.1"/>
    </source>
</evidence>
<evidence type="ECO:0000313" key="3">
    <source>
        <dbReference type="Proteomes" id="UP000230002"/>
    </source>
</evidence>
<feature type="region of interest" description="Disordered" evidence="1">
    <location>
        <begin position="170"/>
        <end position="195"/>
    </location>
</feature>
<dbReference type="Proteomes" id="UP000230002">
    <property type="component" value="Unassembled WGS sequence"/>
</dbReference>
<evidence type="ECO:0000256" key="1">
    <source>
        <dbReference type="SAM" id="MobiDB-lite"/>
    </source>
</evidence>
<dbReference type="EMBL" id="AYKW01000067">
    <property type="protein sequence ID" value="PIL23943.1"/>
    <property type="molecule type" value="Genomic_DNA"/>
</dbReference>